<proteinExistence type="predicted"/>
<organism evidence="1 2">
    <name type="scientific">Aureobasidium melanogenum</name>
    <name type="common">Aureobasidium pullulans var. melanogenum</name>
    <dbReference type="NCBI Taxonomy" id="46634"/>
    <lineage>
        <taxon>Eukaryota</taxon>
        <taxon>Fungi</taxon>
        <taxon>Dikarya</taxon>
        <taxon>Ascomycota</taxon>
        <taxon>Pezizomycotina</taxon>
        <taxon>Dothideomycetes</taxon>
        <taxon>Dothideomycetidae</taxon>
        <taxon>Dothideales</taxon>
        <taxon>Saccotheciaceae</taxon>
        <taxon>Aureobasidium</taxon>
    </lineage>
</organism>
<gene>
    <name evidence="1" type="ORF">KCU76_g8426</name>
</gene>
<dbReference type="Proteomes" id="UP000779574">
    <property type="component" value="Unassembled WGS sequence"/>
</dbReference>
<dbReference type="EMBL" id="JAHFXF010000324">
    <property type="protein sequence ID" value="KAG9690059.1"/>
    <property type="molecule type" value="Genomic_DNA"/>
</dbReference>
<reference evidence="1" key="1">
    <citation type="journal article" date="2021" name="J Fungi (Basel)">
        <title>Virulence traits and population genomics of the black yeast Aureobasidium melanogenum.</title>
        <authorList>
            <person name="Cernosa A."/>
            <person name="Sun X."/>
            <person name="Gostincar C."/>
            <person name="Fang C."/>
            <person name="Gunde-Cimerman N."/>
            <person name="Song Z."/>
        </authorList>
    </citation>
    <scope>NUCLEOTIDE SEQUENCE</scope>
    <source>
        <strain evidence="1">EXF-9911</strain>
    </source>
</reference>
<protein>
    <submittedName>
        <fullName evidence="1">Uncharacterized protein</fullName>
    </submittedName>
</protein>
<reference evidence="1" key="2">
    <citation type="submission" date="2021-08" db="EMBL/GenBank/DDBJ databases">
        <authorList>
            <person name="Gostincar C."/>
            <person name="Sun X."/>
            <person name="Song Z."/>
            <person name="Gunde-Cimerman N."/>
        </authorList>
    </citation>
    <scope>NUCLEOTIDE SEQUENCE</scope>
    <source>
        <strain evidence="1">EXF-9911</strain>
    </source>
</reference>
<name>A0A9P8EFY6_AURME</name>
<dbReference type="OrthoDB" id="3912320at2759"/>
<evidence type="ECO:0000313" key="1">
    <source>
        <dbReference type="EMBL" id="KAG9690059.1"/>
    </source>
</evidence>
<dbReference type="Pfam" id="PF12311">
    <property type="entry name" value="DUF3632"/>
    <property type="match status" value="1"/>
</dbReference>
<sequence>MEDQLPYRIQADCYTFGEENEIDPYYEAVVACAEGNLNPLDAAEKITAVLADQALQSKEDIDLHQKDQPYVVNTDLVAAVIGSASSSFPPSSLAHQRLLELLQSFPSVKPRQVPNSNLNQNLEIRPALKDFGHLIDTRPQITLWENLDKLHFAENFATLAEIGQTHWTGVEKCGSEEQQRWRNLSCFFAKLTTSGIVDLSYLSALFMLLPEMQI</sequence>
<accession>A0A9P8EFY6</accession>
<comment type="caution">
    <text evidence="1">The sequence shown here is derived from an EMBL/GenBank/DDBJ whole genome shotgun (WGS) entry which is preliminary data.</text>
</comment>
<dbReference type="AlphaFoldDB" id="A0A9P8EFY6"/>
<feature type="non-terminal residue" evidence="1">
    <location>
        <position position="214"/>
    </location>
</feature>
<evidence type="ECO:0000313" key="2">
    <source>
        <dbReference type="Proteomes" id="UP000779574"/>
    </source>
</evidence>
<dbReference type="InterPro" id="IPR022085">
    <property type="entry name" value="OpdG"/>
</dbReference>